<dbReference type="PROSITE" id="PS50106">
    <property type="entry name" value="PDZ"/>
    <property type="match status" value="1"/>
</dbReference>
<keyword evidence="4 5" id="KW-0472">Membrane</keyword>
<evidence type="ECO:0000256" key="2">
    <source>
        <dbReference type="ARBA" id="ARBA00022692"/>
    </source>
</evidence>
<dbReference type="SUPFAM" id="SSF50156">
    <property type="entry name" value="PDZ domain-like"/>
    <property type="match status" value="1"/>
</dbReference>
<dbReference type="GO" id="GO:0016020">
    <property type="term" value="C:membrane"/>
    <property type="evidence" value="ECO:0007669"/>
    <property type="project" value="InterPro"/>
</dbReference>
<comment type="caution">
    <text evidence="7">The sequence shown here is derived from an EMBL/GenBank/DDBJ whole genome shotgun (WGS) entry which is preliminary data.</text>
</comment>
<evidence type="ECO:0000256" key="1">
    <source>
        <dbReference type="ARBA" id="ARBA00004127"/>
    </source>
</evidence>
<dbReference type="Gene3D" id="2.30.42.10">
    <property type="match status" value="1"/>
</dbReference>
<dbReference type="Pfam" id="PF17820">
    <property type="entry name" value="PDZ_6"/>
    <property type="match status" value="1"/>
</dbReference>
<feature type="transmembrane region" description="Helical" evidence="5">
    <location>
        <begin position="183"/>
        <end position="208"/>
    </location>
</feature>
<gene>
    <name evidence="7" type="ORF">McpAg1_10360</name>
</gene>
<sequence length="443" mass="48147">MEFGWVVPVLICVIVYALICLAIKKHNYRPDIFAFMGPCLMIRTSRTGIFDVFARFRRTFLVYGTLGVVVTALCGLVMTALIIVTAYLTMILQPDPSPVIQPQNLLLIPGINDFVPSTFAVWFALVFAVVIHEFGHGLLARVEKIRVKYTGILALVIPIGAFVEPDEEEIEKSPLPTKLRMFAAGVTNNMVVGALCILVLVALLGMVVPGTLPFVQGIYEGYPADLAGMQPGTVILSIDGMPVSNTTDVAKILSTTVPGQTIEVLGEYKGEQQMYDITLTSIPSEAAGSVAGNLSSGFMGVFYGDPKAVTDTLHAWTHPTSPAGAVVSFLNFLVLPFSSITGNNAFSMLVTETPDPAYLSAPFDGFWEVVHIFYWCAWVNILLGTFNALPIGPLDGGQMLREGVKSFLSKRGKGDYTQTVCSMITNLLIVVIIIPIIMPYFFR</sequence>
<dbReference type="GO" id="GO:0012505">
    <property type="term" value="C:endomembrane system"/>
    <property type="evidence" value="ECO:0007669"/>
    <property type="project" value="UniProtKB-SubCell"/>
</dbReference>
<evidence type="ECO:0000256" key="3">
    <source>
        <dbReference type="ARBA" id="ARBA00022989"/>
    </source>
</evidence>
<dbReference type="SMART" id="SM00228">
    <property type="entry name" value="PDZ"/>
    <property type="match status" value="1"/>
</dbReference>
<dbReference type="InterPro" id="IPR001193">
    <property type="entry name" value="MBTPS2"/>
</dbReference>
<dbReference type="InterPro" id="IPR041489">
    <property type="entry name" value="PDZ_6"/>
</dbReference>
<dbReference type="GO" id="GO:0005737">
    <property type="term" value="C:cytoplasm"/>
    <property type="evidence" value="ECO:0007669"/>
    <property type="project" value="TreeGrafter"/>
</dbReference>
<dbReference type="EMBL" id="JAWDKA010000005">
    <property type="protein sequence ID" value="MDV0441825.1"/>
    <property type="molecule type" value="Genomic_DNA"/>
</dbReference>
<dbReference type="InterPro" id="IPR008915">
    <property type="entry name" value="Peptidase_M50"/>
</dbReference>
<dbReference type="InterPro" id="IPR036034">
    <property type="entry name" value="PDZ_sf"/>
</dbReference>
<evidence type="ECO:0000313" key="7">
    <source>
        <dbReference type="EMBL" id="MDV0441825.1"/>
    </source>
</evidence>
<feature type="transmembrane region" description="Helical" evidence="5">
    <location>
        <begin position="6"/>
        <end position="23"/>
    </location>
</feature>
<evidence type="ECO:0000256" key="5">
    <source>
        <dbReference type="SAM" id="Phobius"/>
    </source>
</evidence>
<organism evidence="7 8">
    <name type="scientific">Methanorbis furvi</name>
    <dbReference type="NCBI Taxonomy" id="3028299"/>
    <lineage>
        <taxon>Archaea</taxon>
        <taxon>Methanobacteriati</taxon>
        <taxon>Methanobacteriota</taxon>
        <taxon>Stenosarchaea group</taxon>
        <taxon>Methanomicrobia</taxon>
        <taxon>Methanomicrobiales</taxon>
        <taxon>Methanocorpusculaceae</taxon>
        <taxon>Methanorbis</taxon>
    </lineage>
</organism>
<evidence type="ECO:0000259" key="6">
    <source>
        <dbReference type="PROSITE" id="PS50106"/>
    </source>
</evidence>
<dbReference type="Pfam" id="PF02163">
    <property type="entry name" value="Peptidase_M50"/>
    <property type="match status" value="1"/>
</dbReference>
<reference evidence="7" key="1">
    <citation type="submission" date="2023-06" db="EMBL/GenBank/DDBJ databases">
        <title>Genome sequence of Methancorpusculaceae sp. Ag1.</title>
        <authorList>
            <person name="Protasov E."/>
            <person name="Platt K."/>
            <person name="Poehlein A."/>
            <person name="Daniel R."/>
            <person name="Brune A."/>
        </authorList>
    </citation>
    <scope>NUCLEOTIDE SEQUENCE</scope>
    <source>
        <strain evidence="7">Ag1</strain>
    </source>
</reference>
<dbReference type="AlphaFoldDB" id="A0AAE4MCZ3"/>
<proteinExistence type="predicted"/>
<protein>
    <recommendedName>
        <fullName evidence="6">PDZ domain-containing protein</fullName>
    </recommendedName>
</protein>
<dbReference type="PRINTS" id="PR01000">
    <property type="entry name" value="SREBPS2PTASE"/>
</dbReference>
<dbReference type="PANTHER" id="PTHR13325:SF3">
    <property type="entry name" value="MEMBRANE-BOUND TRANSCRIPTION FACTOR SITE-2 PROTEASE"/>
    <property type="match status" value="1"/>
</dbReference>
<comment type="subcellular location">
    <subcellularLocation>
        <location evidence="1">Endomembrane system</location>
        <topology evidence="1">Multi-pass membrane protein</topology>
    </subcellularLocation>
</comment>
<keyword evidence="3 5" id="KW-1133">Transmembrane helix</keyword>
<keyword evidence="2 5" id="KW-0812">Transmembrane</keyword>
<dbReference type="CDD" id="cd05709">
    <property type="entry name" value="S2P-M50"/>
    <property type="match status" value="1"/>
</dbReference>
<accession>A0AAE4MCZ3</accession>
<feature type="transmembrane region" description="Helical" evidence="5">
    <location>
        <begin position="420"/>
        <end position="442"/>
    </location>
</feature>
<dbReference type="GO" id="GO:0004222">
    <property type="term" value="F:metalloendopeptidase activity"/>
    <property type="evidence" value="ECO:0007669"/>
    <property type="project" value="InterPro"/>
</dbReference>
<feature type="domain" description="PDZ" evidence="6">
    <location>
        <begin position="204"/>
        <end position="247"/>
    </location>
</feature>
<feature type="transmembrane region" description="Helical" evidence="5">
    <location>
        <begin position="114"/>
        <end position="135"/>
    </location>
</feature>
<keyword evidence="8" id="KW-1185">Reference proteome</keyword>
<evidence type="ECO:0000256" key="4">
    <source>
        <dbReference type="ARBA" id="ARBA00023136"/>
    </source>
</evidence>
<dbReference type="RefSeq" id="WP_338094231.1">
    <property type="nucleotide sequence ID" value="NZ_JAWDKA010000005.1"/>
</dbReference>
<dbReference type="InterPro" id="IPR001478">
    <property type="entry name" value="PDZ"/>
</dbReference>
<dbReference type="GO" id="GO:0031293">
    <property type="term" value="P:membrane protein intracellular domain proteolysis"/>
    <property type="evidence" value="ECO:0007669"/>
    <property type="project" value="TreeGrafter"/>
</dbReference>
<name>A0AAE4MCZ3_9EURY</name>
<feature type="transmembrane region" description="Helical" evidence="5">
    <location>
        <begin position="60"/>
        <end position="88"/>
    </location>
</feature>
<evidence type="ECO:0000313" key="8">
    <source>
        <dbReference type="Proteomes" id="UP001273136"/>
    </source>
</evidence>
<dbReference type="PANTHER" id="PTHR13325">
    <property type="entry name" value="PROTEASE M50 MEMBRANE-BOUND TRANSCRIPTION FACTOR SITE 2 PROTEASE"/>
    <property type="match status" value="1"/>
</dbReference>
<dbReference type="Proteomes" id="UP001273136">
    <property type="component" value="Unassembled WGS sequence"/>
</dbReference>